<dbReference type="RefSeq" id="WP_282906754.1">
    <property type="nucleotide sequence ID" value="NZ_JAGRPV010000001.1"/>
</dbReference>
<sequence>MNKKSLIYFIIAILLVAGGSLLAVKGKDAVGRAESRKQAVLEAVPNTIANDTNHFYADFYIQESQIQKIKAGKRVKVHFPYIERSDEVEGVVASIASAPQFAALRMTREKGQADLSMYAVRITIDANAELLPGMTAEVDLDEIAD</sequence>
<protein>
    <submittedName>
        <fullName evidence="2">HlyD family efflux transporter periplasmic adaptor subunit</fullName>
    </submittedName>
</protein>
<comment type="caution">
    <text evidence="2">The sequence shown here is derived from an EMBL/GenBank/DDBJ whole genome shotgun (WGS) entry which is preliminary data.</text>
</comment>
<name>A0ABT6TBM9_9BACL</name>
<dbReference type="Proteomes" id="UP001161691">
    <property type="component" value="Unassembled WGS sequence"/>
</dbReference>
<feature type="transmembrane region" description="Helical" evidence="1">
    <location>
        <begin position="6"/>
        <end position="24"/>
    </location>
</feature>
<reference evidence="2" key="1">
    <citation type="submission" date="2023-04" db="EMBL/GenBank/DDBJ databases">
        <title>Comparative genomic analysis of Cohnella hashimotonis sp. nov., isolated from the International Space Station.</title>
        <authorList>
            <person name="Venkateswaran K."/>
            <person name="Simpson A."/>
        </authorList>
    </citation>
    <scope>NUCLEOTIDE SEQUENCE</scope>
    <source>
        <strain evidence="2">F6_2S_P_1</strain>
    </source>
</reference>
<dbReference type="Gene3D" id="2.40.30.170">
    <property type="match status" value="1"/>
</dbReference>
<proteinExistence type="predicted"/>
<evidence type="ECO:0000313" key="3">
    <source>
        <dbReference type="Proteomes" id="UP001161691"/>
    </source>
</evidence>
<keyword evidence="3" id="KW-1185">Reference proteome</keyword>
<evidence type="ECO:0000256" key="1">
    <source>
        <dbReference type="SAM" id="Phobius"/>
    </source>
</evidence>
<keyword evidence="1" id="KW-1133">Transmembrane helix</keyword>
<gene>
    <name evidence="2" type="ORF">KB449_01975</name>
</gene>
<keyword evidence="1" id="KW-0472">Membrane</keyword>
<accession>A0ABT6TBM9</accession>
<keyword evidence="1" id="KW-0812">Transmembrane</keyword>
<evidence type="ECO:0000313" key="2">
    <source>
        <dbReference type="EMBL" id="MDI4643703.1"/>
    </source>
</evidence>
<organism evidence="2 3">
    <name type="scientific">Cohnella hashimotonis</name>
    <dbReference type="NCBI Taxonomy" id="2826895"/>
    <lineage>
        <taxon>Bacteria</taxon>
        <taxon>Bacillati</taxon>
        <taxon>Bacillota</taxon>
        <taxon>Bacilli</taxon>
        <taxon>Bacillales</taxon>
        <taxon>Paenibacillaceae</taxon>
        <taxon>Cohnella</taxon>
    </lineage>
</organism>
<dbReference type="EMBL" id="JAGRPV010000001">
    <property type="protein sequence ID" value="MDI4643703.1"/>
    <property type="molecule type" value="Genomic_DNA"/>
</dbReference>